<keyword evidence="2" id="KW-1185">Reference proteome</keyword>
<protein>
    <recommendedName>
        <fullName evidence="3">Alcohol acetyltransferase</fullName>
    </recommendedName>
</protein>
<organism evidence="1 2">
    <name type="scientific">Ceriporiopsis subvermispora (strain B)</name>
    <name type="common">White-rot fungus</name>
    <name type="synonym">Gelatoporia subvermispora</name>
    <dbReference type="NCBI Taxonomy" id="914234"/>
    <lineage>
        <taxon>Eukaryota</taxon>
        <taxon>Fungi</taxon>
        <taxon>Dikarya</taxon>
        <taxon>Basidiomycota</taxon>
        <taxon>Agaricomycotina</taxon>
        <taxon>Agaricomycetes</taxon>
        <taxon>Polyporales</taxon>
        <taxon>Gelatoporiaceae</taxon>
        <taxon>Gelatoporia</taxon>
    </lineage>
</organism>
<name>M2R419_CERS8</name>
<dbReference type="Gene3D" id="3.30.559.10">
    <property type="entry name" value="Chloramphenicol acetyltransferase-like domain"/>
    <property type="match status" value="1"/>
</dbReference>
<dbReference type="InterPro" id="IPR010828">
    <property type="entry name" value="Atf2/Sli1-like"/>
</dbReference>
<dbReference type="Gene3D" id="3.30.559.30">
    <property type="entry name" value="Nonribosomal peptide synthetase, condensation domain"/>
    <property type="match status" value="1"/>
</dbReference>
<evidence type="ECO:0000313" key="2">
    <source>
        <dbReference type="Proteomes" id="UP000016930"/>
    </source>
</evidence>
<dbReference type="EMBL" id="KB445794">
    <property type="protein sequence ID" value="EMD39290.1"/>
    <property type="molecule type" value="Genomic_DNA"/>
</dbReference>
<accession>M2R419</accession>
<dbReference type="STRING" id="914234.M2R419"/>
<dbReference type="Proteomes" id="UP000016930">
    <property type="component" value="Unassembled WGS sequence"/>
</dbReference>
<dbReference type="GO" id="GO:0008080">
    <property type="term" value="F:N-acetyltransferase activity"/>
    <property type="evidence" value="ECO:0007669"/>
    <property type="project" value="TreeGrafter"/>
</dbReference>
<proteinExistence type="predicted"/>
<dbReference type="PANTHER" id="PTHR28037">
    <property type="entry name" value="ALCOHOL O-ACETYLTRANSFERASE 1-RELATED"/>
    <property type="match status" value="1"/>
</dbReference>
<dbReference type="Pfam" id="PF07247">
    <property type="entry name" value="AATase"/>
    <property type="match status" value="1"/>
</dbReference>
<sequence length="479" mass="52406">MMPKKSSSATLSTSGNVLRKTGRLERFIGIRHDLGMDTSVVVSARYRNVSGGALDKPTLFTALAKVILRQPALAVQMSSNCKFFLRLEKIDLSQVVEFVGIGVKLQDHIESHLRRGFETSSGRPLWRISLMPDNTVVFAFYHGVADGMSGQAFHRSLLGALNSLQQPVSTYTEVVSVPDDTVLLPNLEKMANLSLSFSAWRHETWENFAPASLQPRGSAWTGNPVVKTPNRDMRARLLHWAPQDTRQMLELCRSHGTTLTGLLGAVAVAVLSKLLAGDPSFQKMETIAIGTPVSLRRFVDVPKDDTVGVFVSVLETFHRIVKVDGDPAQLPWLHFFTWSEAVKYSSSLQKDLEYSLCKVGMIKYLFGRIEQFYKMQPGTKRMATLDISNLGPLKIPDTVSNDPAKGCVWTVEEMDFAQGDGTLGGAMKLNVVSAPSGTLGVAVTWARDSVTDILGEAFAVGMKEAIEEVISSSAAAAKD</sequence>
<reference evidence="1 2" key="1">
    <citation type="journal article" date="2012" name="Proc. Natl. Acad. Sci. U.S.A.">
        <title>Comparative genomics of Ceriporiopsis subvermispora and Phanerochaete chrysosporium provide insight into selective ligninolysis.</title>
        <authorList>
            <person name="Fernandez-Fueyo E."/>
            <person name="Ruiz-Duenas F.J."/>
            <person name="Ferreira P."/>
            <person name="Floudas D."/>
            <person name="Hibbett D.S."/>
            <person name="Canessa P."/>
            <person name="Larrondo L.F."/>
            <person name="James T.Y."/>
            <person name="Seelenfreund D."/>
            <person name="Lobos S."/>
            <person name="Polanco R."/>
            <person name="Tello M."/>
            <person name="Honda Y."/>
            <person name="Watanabe T."/>
            <person name="Watanabe T."/>
            <person name="Ryu J.S."/>
            <person name="Kubicek C.P."/>
            <person name="Schmoll M."/>
            <person name="Gaskell J."/>
            <person name="Hammel K.E."/>
            <person name="St John F.J."/>
            <person name="Vanden Wymelenberg A."/>
            <person name="Sabat G."/>
            <person name="Splinter BonDurant S."/>
            <person name="Syed K."/>
            <person name="Yadav J.S."/>
            <person name="Doddapaneni H."/>
            <person name="Subramanian V."/>
            <person name="Lavin J.L."/>
            <person name="Oguiza J.A."/>
            <person name="Perez G."/>
            <person name="Pisabarro A.G."/>
            <person name="Ramirez L."/>
            <person name="Santoyo F."/>
            <person name="Master E."/>
            <person name="Coutinho P.M."/>
            <person name="Henrissat B."/>
            <person name="Lombard V."/>
            <person name="Magnuson J.K."/>
            <person name="Kuees U."/>
            <person name="Hori C."/>
            <person name="Igarashi K."/>
            <person name="Samejima M."/>
            <person name="Held B.W."/>
            <person name="Barry K.W."/>
            <person name="LaButti K.M."/>
            <person name="Lapidus A."/>
            <person name="Lindquist E.A."/>
            <person name="Lucas S.M."/>
            <person name="Riley R."/>
            <person name="Salamov A.A."/>
            <person name="Hoffmeister D."/>
            <person name="Schwenk D."/>
            <person name="Hadar Y."/>
            <person name="Yarden O."/>
            <person name="de Vries R.P."/>
            <person name="Wiebenga A."/>
            <person name="Stenlid J."/>
            <person name="Eastwood D."/>
            <person name="Grigoriev I.V."/>
            <person name="Berka R.M."/>
            <person name="Blanchette R.A."/>
            <person name="Kersten P."/>
            <person name="Martinez A.T."/>
            <person name="Vicuna R."/>
            <person name="Cullen D."/>
        </authorList>
    </citation>
    <scope>NUCLEOTIDE SEQUENCE [LARGE SCALE GENOMIC DNA]</scope>
    <source>
        <strain evidence="1 2">B</strain>
    </source>
</reference>
<evidence type="ECO:0008006" key="3">
    <source>
        <dbReference type="Google" id="ProtNLM"/>
    </source>
</evidence>
<dbReference type="AlphaFoldDB" id="M2R419"/>
<dbReference type="HOGENOM" id="CLU_024469_1_1_1"/>
<dbReference type="PANTHER" id="PTHR28037:SF1">
    <property type="entry name" value="ALCOHOL O-ACETYLTRANSFERASE 1-RELATED"/>
    <property type="match status" value="1"/>
</dbReference>
<evidence type="ECO:0000313" key="1">
    <source>
        <dbReference type="EMBL" id="EMD39290.1"/>
    </source>
</evidence>
<gene>
    <name evidence="1" type="ORF">CERSUDRAFT_112938</name>
</gene>
<dbReference type="InterPro" id="IPR023213">
    <property type="entry name" value="CAT-like_dom_sf"/>
</dbReference>
<dbReference type="OrthoDB" id="2150604at2759"/>
<dbReference type="SUPFAM" id="SSF52777">
    <property type="entry name" value="CoA-dependent acyltransferases"/>
    <property type="match status" value="1"/>
</dbReference>
<dbReference type="InterPro" id="IPR052058">
    <property type="entry name" value="Alcohol_O-acetyltransferase"/>
</dbReference>